<protein>
    <submittedName>
        <fullName evidence="1">Uncharacterized protein</fullName>
    </submittedName>
</protein>
<organism evidence="1 2">
    <name type="scientific">Candidatus Nitrosocosmicus franklandianus</name>
    <dbReference type="NCBI Taxonomy" id="1798806"/>
    <lineage>
        <taxon>Archaea</taxon>
        <taxon>Nitrososphaerota</taxon>
        <taxon>Nitrososphaeria</taxon>
        <taxon>Nitrososphaerales</taxon>
        <taxon>Nitrososphaeraceae</taxon>
        <taxon>Candidatus Nitrosocosmicus</taxon>
    </lineage>
</organism>
<sequence length="41" mass="4756">MVTRLLGYGPIKKITILVEKSEANFSCKIKDSRIWTPKKYV</sequence>
<reference evidence="1 2" key="1">
    <citation type="submission" date="2019-02" db="EMBL/GenBank/DDBJ databases">
        <authorList>
            <person name="Lehtovirta-Morley E L."/>
        </authorList>
    </citation>
    <scope>NUCLEOTIDE SEQUENCE [LARGE SCALE GENOMIC DNA]</scope>
    <source>
        <strain evidence="1">NFRAN1</strain>
    </source>
</reference>
<dbReference type="EMBL" id="LR216287">
    <property type="protein sequence ID" value="VFJ14264.1"/>
    <property type="molecule type" value="Genomic_DNA"/>
</dbReference>
<dbReference type="KEGG" id="nfn:NFRAN_1942"/>
<name>A0A484IBV8_9ARCH</name>
<dbReference type="AlphaFoldDB" id="A0A484IBV8"/>
<gene>
    <name evidence="1" type="ORF">NFRAN_1942</name>
</gene>
<evidence type="ECO:0000313" key="2">
    <source>
        <dbReference type="Proteomes" id="UP000294299"/>
    </source>
</evidence>
<evidence type="ECO:0000313" key="1">
    <source>
        <dbReference type="EMBL" id="VFJ14264.1"/>
    </source>
</evidence>
<keyword evidence="2" id="KW-1185">Reference proteome</keyword>
<accession>A0A484IBV8</accession>
<proteinExistence type="predicted"/>
<dbReference type="Proteomes" id="UP000294299">
    <property type="component" value="Chromosome NFRAN"/>
</dbReference>